<dbReference type="FunCoup" id="A9UZI6">
    <property type="interactions" value="550"/>
</dbReference>
<name>A9UZI6_MONBE</name>
<dbReference type="PROSITE" id="PS51489">
    <property type="entry name" value="BUB1_N"/>
    <property type="match status" value="1"/>
</dbReference>
<dbReference type="STRING" id="81824.A9UZI6"/>
<feature type="compositionally biased region" description="Low complexity" evidence="7">
    <location>
        <begin position="227"/>
        <end position="244"/>
    </location>
</feature>
<accession>A9UZI6</accession>
<dbReference type="GO" id="GO:0004712">
    <property type="term" value="F:protein serine/threonine/tyrosine kinase activity"/>
    <property type="evidence" value="ECO:0000318"/>
    <property type="project" value="GO_Central"/>
</dbReference>
<feature type="compositionally biased region" description="Low complexity" evidence="7">
    <location>
        <begin position="353"/>
        <end position="364"/>
    </location>
</feature>
<dbReference type="PROSITE" id="PS50011">
    <property type="entry name" value="PROTEIN_KINASE_DOM"/>
    <property type="match status" value="1"/>
</dbReference>
<feature type="region of interest" description="Disordered" evidence="7">
    <location>
        <begin position="316"/>
        <end position="478"/>
    </location>
</feature>
<dbReference type="Gene3D" id="1.10.510.10">
    <property type="entry name" value="Transferase(Phosphotransferase) domain 1"/>
    <property type="match status" value="1"/>
</dbReference>
<feature type="compositionally biased region" description="Low complexity" evidence="7">
    <location>
        <begin position="316"/>
        <end position="325"/>
    </location>
</feature>
<evidence type="ECO:0000256" key="3">
    <source>
        <dbReference type="ARBA" id="ARBA00022741"/>
    </source>
</evidence>
<dbReference type="InterPro" id="IPR008271">
    <property type="entry name" value="Ser/Thr_kinase_AS"/>
</dbReference>
<dbReference type="PROSITE" id="PS00107">
    <property type="entry name" value="PROTEIN_KINASE_ATP"/>
    <property type="match status" value="1"/>
</dbReference>
<feature type="compositionally biased region" description="Polar residues" evidence="7">
    <location>
        <begin position="326"/>
        <end position="352"/>
    </location>
</feature>
<feature type="compositionally biased region" description="Low complexity" evidence="7">
    <location>
        <begin position="463"/>
        <end position="475"/>
    </location>
</feature>
<dbReference type="Pfam" id="PF08311">
    <property type="entry name" value="Mad3_BUB1_I"/>
    <property type="match status" value="1"/>
</dbReference>
<evidence type="ECO:0000256" key="1">
    <source>
        <dbReference type="ARBA" id="ARBA00022527"/>
    </source>
</evidence>
<feature type="region of interest" description="Disordered" evidence="7">
    <location>
        <begin position="498"/>
        <end position="521"/>
    </location>
</feature>
<dbReference type="EMBL" id="CH991551">
    <property type="protein sequence ID" value="EDQ89237.1"/>
    <property type="molecule type" value="Genomic_DNA"/>
</dbReference>
<dbReference type="PROSITE" id="PS00108">
    <property type="entry name" value="PROTEIN_KINASE_ST"/>
    <property type="match status" value="1"/>
</dbReference>
<dbReference type="PANTHER" id="PTHR22974:SF21">
    <property type="entry name" value="DUAL SPECIFICITY PROTEIN KINASE TTK"/>
    <property type="match status" value="1"/>
</dbReference>
<feature type="binding site" evidence="6">
    <location>
        <position position="595"/>
    </location>
    <ligand>
        <name>ATP</name>
        <dbReference type="ChEBI" id="CHEBI:30616"/>
    </ligand>
</feature>
<dbReference type="InterPro" id="IPR013212">
    <property type="entry name" value="Mad3/Bub1_I"/>
</dbReference>
<dbReference type="SMART" id="SM00220">
    <property type="entry name" value="S_TKc"/>
    <property type="match status" value="1"/>
</dbReference>
<keyword evidence="2" id="KW-0808">Transferase</keyword>
<keyword evidence="5 6" id="KW-0067">ATP-binding</keyword>
<keyword evidence="11" id="KW-1185">Reference proteome</keyword>
<dbReference type="InParanoid" id="A9UZI6"/>
<feature type="domain" description="BUB1 N-terminal" evidence="9">
    <location>
        <begin position="47"/>
        <end position="227"/>
    </location>
</feature>
<evidence type="ECO:0000259" key="8">
    <source>
        <dbReference type="PROSITE" id="PS50011"/>
    </source>
</evidence>
<dbReference type="Proteomes" id="UP000001357">
    <property type="component" value="Unassembled WGS sequence"/>
</dbReference>
<dbReference type="AlphaFoldDB" id="A9UZI6"/>
<reference evidence="10 11" key="1">
    <citation type="journal article" date="2008" name="Nature">
        <title>The genome of the choanoflagellate Monosiga brevicollis and the origin of metazoans.</title>
        <authorList>
            <consortium name="JGI Sequencing"/>
            <person name="King N."/>
            <person name="Westbrook M.J."/>
            <person name="Young S.L."/>
            <person name="Kuo A."/>
            <person name="Abedin M."/>
            <person name="Chapman J."/>
            <person name="Fairclough S."/>
            <person name="Hellsten U."/>
            <person name="Isogai Y."/>
            <person name="Letunic I."/>
            <person name="Marr M."/>
            <person name="Pincus D."/>
            <person name="Putnam N."/>
            <person name="Rokas A."/>
            <person name="Wright K.J."/>
            <person name="Zuzow R."/>
            <person name="Dirks W."/>
            <person name="Good M."/>
            <person name="Goodstein D."/>
            <person name="Lemons D."/>
            <person name="Li W."/>
            <person name="Lyons J.B."/>
            <person name="Morris A."/>
            <person name="Nichols S."/>
            <person name="Richter D.J."/>
            <person name="Salamov A."/>
            <person name="Bork P."/>
            <person name="Lim W.A."/>
            <person name="Manning G."/>
            <person name="Miller W.T."/>
            <person name="McGinnis W."/>
            <person name="Shapiro H."/>
            <person name="Tjian R."/>
            <person name="Grigoriev I.V."/>
            <person name="Rokhsar D."/>
        </authorList>
    </citation>
    <scope>NUCLEOTIDE SEQUENCE [LARGE SCALE GENOMIC DNA]</scope>
    <source>
        <strain evidence="11">MX1 / ATCC 50154</strain>
    </source>
</reference>
<sequence length="1083" mass="118221">MESRAATMRALQATIEATLESFEVRYSAKNDQAAIPNLRPARPRAGLGSALRIKSASQRMTELQTDGNPLEGWWSFLNLQLDSLKGPCQHLLRFYKTGIERIDQERYRDQELYVQLWLEYARLAMACGDAEEAGFTFQQMQQDSIGRGFRHFHTIWAEFEESQGHTGRSLEILRKGRTARKPSSEIVARESRFKCLLETPTSCIRCGGRSKRYNNDQSTDPTPMKRPAPTRQATRRQAASRAAAFGPPQRVPLSTSIVEEEDDDEDKANAKEQARPHNHSRSSKESEALMNDDLGLPSVDPVKARLAQALSANTSAANLSSDSNLPHLTTSSLGSNGSRLSISSVGSADDATNNGSGSDNSFSDIQPGRHARDPERRTGANRPSGLQHCDAPVDRPHSSPRAPLEAPMPAPAPHSAAAGAPKRQHATLTVRPDVDEDPLPPPLPMASTSKQATAVSSPGKGQAHGPTTAAPGPTGDTVKFSLKSRVHEVQARDELPIATPMGVPRPKSRHQTALPAPSTVEAAPPVARRMASAAATPSAAPASMRHQPVSDEFVRNMETVSVAQRPYIKLEQLGKGGSSRVYRVLDAEHAMLALKEVDLRDVDAATVASFKNEIHLLERLQGEPNIICLVDWEHDEVAKVLRIVMECGDVDLARMLQTQRAARASSRGAELPVIDENHIRLYFQQMLEAVGAVHRQQIVHSDLKPANFLCVKGALKLIDFGIATGIQEDHTSVMRDAQIGTVNYMSPEAIAGTMGDGACLKVGPASDVWSLGCILYLMVYGKTPFQHMPVLQKLQRIPDAKHAIEFEPLANRDLLAALQACLQRNPKKRPTIEQLLAHPFLHPGTAAGPALQTPRRDRSHSRLGGAVPYAELDGESTATVTQAQLMQLLSQVRQLDVQCSPGRLSRRIFRQLQQGVTMESLNVAATPARPRAGPTGAAPLRTPLGKLDGNSMRPNTGMKRGKVKLQTASPLVLGAYTTTLGQSGLREQTKTRPIEKDYALCLHLEPTNRFTYRYPNCRPNCSNDPTILVCSTVPHPTFSSSRALALSTLHTLALALYLSRSLSLSLNNNNKNNENTIMHTTLY</sequence>
<dbReference type="Pfam" id="PF00069">
    <property type="entry name" value="Pkinase"/>
    <property type="match status" value="1"/>
</dbReference>
<dbReference type="Gene3D" id="3.30.200.20">
    <property type="entry name" value="Phosphorylase Kinase, domain 1"/>
    <property type="match status" value="1"/>
</dbReference>
<organism evidence="10 11">
    <name type="scientific">Monosiga brevicollis</name>
    <name type="common">Choanoflagellate</name>
    <dbReference type="NCBI Taxonomy" id="81824"/>
    <lineage>
        <taxon>Eukaryota</taxon>
        <taxon>Choanoflagellata</taxon>
        <taxon>Craspedida</taxon>
        <taxon>Salpingoecidae</taxon>
        <taxon>Monosiga</taxon>
    </lineage>
</organism>
<dbReference type="FunFam" id="3.30.200.20:FF:000131">
    <property type="entry name" value="Dual specificity protein kinase TTK"/>
    <property type="match status" value="1"/>
</dbReference>
<feature type="compositionally biased region" description="Polar residues" evidence="7">
    <location>
        <begin position="446"/>
        <end position="456"/>
    </location>
</feature>
<evidence type="ECO:0000256" key="5">
    <source>
        <dbReference type="ARBA" id="ARBA00022840"/>
    </source>
</evidence>
<dbReference type="GO" id="GO:0033316">
    <property type="term" value="P:meiotic spindle assembly checkpoint signaling"/>
    <property type="evidence" value="ECO:0000318"/>
    <property type="project" value="GO_Central"/>
</dbReference>
<dbReference type="RefSeq" id="XP_001745813.1">
    <property type="nucleotide sequence ID" value="XM_001745761.1"/>
</dbReference>
<dbReference type="GeneID" id="5891255"/>
<proteinExistence type="predicted"/>
<evidence type="ECO:0000256" key="2">
    <source>
        <dbReference type="ARBA" id="ARBA00022679"/>
    </source>
</evidence>
<feature type="region of interest" description="Disordered" evidence="7">
    <location>
        <begin position="207"/>
        <end position="296"/>
    </location>
</feature>
<evidence type="ECO:0000313" key="11">
    <source>
        <dbReference type="Proteomes" id="UP000001357"/>
    </source>
</evidence>
<dbReference type="SMART" id="SM00777">
    <property type="entry name" value="Mad3_BUB1_I"/>
    <property type="match status" value="1"/>
</dbReference>
<dbReference type="GO" id="GO:0034501">
    <property type="term" value="P:protein localization to kinetochore"/>
    <property type="evidence" value="ECO:0000318"/>
    <property type="project" value="GO_Central"/>
</dbReference>
<dbReference type="eggNOG" id="KOG0596">
    <property type="taxonomic scope" value="Eukaryota"/>
</dbReference>
<evidence type="ECO:0008006" key="12">
    <source>
        <dbReference type="Google" id="ProtNLM"/>
    </source>
</evidence>
<keyword evidence="1" id="KW-0723">Serine/threonine-protein kinase</keyword>
<evidence type="ECO:0000256" key="6">
    <source>
        <dbReference type="PROSITE-ProRule" id="PRU10141"/>
    </source>
</evidence>
<dbReference type="InterPro" id="IPR017441">
    <property type="entry name" value="Protein_kinase_ATP_BS"/>
</dbReference>
<evidence type="ECO:0000259" key="9">
    <source>
        <dbReference type="PROSITE" id="PS51489"/>
    </source>
</evidence>
<dbReference type="GO" id="GO:0098813">
    <property type="term" value="P:nuclear chromosome segregation"/>
    <property type="evidence" value="ECO:0007669"/>
    <property type="project" value="UniProtKB-ARBA"/>
</dbReference>
<evidence type="ECO:0000313" key="10">
    <source>
        <dbReference type="EMBL" id="EDQ89237.1"/>
    </source>
</evidence>
<gene>
    <name evidence="10" type="ORF">MONBRDRAFT_25473</name>
</gene>
<feature type="region of interest" description="Disordered" evidence="7">
    <location>
        <begin position="926"/>
        <end position="958"/>
    </location>
</feature>
<keyword evidence="3 6" id="KW-0547">Nucleotide-binding</keyword>
<dbReference type="GO" id="GO:0007059">
    <property type="term" value="P:chromosome segregation"/>
    <property type="evidence" value="ECO:0000318"/>
    <property type="project" value="GO_Central"/>
</dbReference>
<dbReference type="GO" id="GO:0007094">
    <property type="term" value="P:mitotic spindle assembly checkpoint signaling"/>
    <property type="evidence" value="ECO:0000318"/>
    <property type="project" value="GO_Central"/>
</dbReference>
<evidence type="ECO:0000256" key="7">
    <source>
        <dbReference type="SAM" id="MobiDB-lite"/>
    </source>
</evidence>
<keyword evidence="4" id="KW-0418">Kinase</keyword>
<dbReference type="InterPro" id="IPR000719">
    <property type="entry name" value="Prot_kinase_dom"/>
</dbReference>
<dbReference type="InterPro" id="IPR027084">
    <property type="entry name" value="Mps1_cat"/>
</dbReference>
<dbReference type="GO" id="GO:0005634">
    <property type="term" value="C:nucleus"/>
    <property type="evidence" value="ECO:0000318"/>
    <property type="project" value="GO_Central"/>
</dbReference>
<feature type="compositionally biased region" description="Low complexity" evidence="7">
    <location>
        <begin position="926"/>
        <end position="939"/>
    </location>
</feature>
<dbReference type="Gene3D" id="1.25.40.430">
    <property type="match status" value="1"/>
</dbReference>
<dbReference type="GO" id="GO:0005524">
    <property type="term" value="F:ATP binding"/>
    <property type="evidence" value="ECO:0007669"/>
    <property type="project" value="UniProtKB-UniRule"/>
</dbReference>
<feature type="domain" description="Protein kinase" evidence="8">
    <location>
        <begin position="567"/>
        <end position="841"/>
    </location>
</feature>
<dbReference type="SUPFAM" id="SSF56112">
    <property type="entry name" value="Protein kinase-like (PK-like)"/>
    <property type="match status" value="1"/>
</dbReference>
<dbReference type="GO" id="GO:0004674">
    <property type="term" value="F:protein serine/threonine kinase activity"/>
    <property type="evidence" value="ECO:0000318"/>
    <property type="project" value="GO_Central"/>
</dbReference>
<dbReference type="CDD" id="cd14131">
    <property type="entry name" value="PKc_Mps1"/>
    <property type="match status" value="1"/>
</dbReference>
<dbReference type="PANTHER" id="PTHR22974">
    <property type="entry name" value="MIXED LINEAGE PROTEIN KINASE"/>
    <property type="match status" value="1"/>
</dbReference>
<dbReference type="KEGG" id="mbr:MONBRDRAFT_25473"/>
<dbReference type="InterPro" id="IPR011009">
    <property type="entry name" value="Kinase-like_dom_sf"/>
</dbReference>
<dbReference type="FunFam" id="1.10.510.10:FF:002735">
    <property type="match status" value="1"/>
</dbReference>
<evidence type="ECO:0000256" key="4">
    <source>
        <dbReference type="ARBA" id="ARBA00022777"/>
    </source>
</evidence>
<dbReference type="GO" id="GO:0000776">
    <property type="term" value="C:kinetochore"/>
    <property type="evidence" value="ECO:0000318"/>
    <property type="project" value="GO_Central"/>
</dbReference>
<protein>
    <recommendedName>
        <fullName evidence="12">Protein kinase domain-containing protein</fullName>
    </recommendedName>
</protein>